<accession>A0A9P6E8F6</accession>
<dbReference type="InterPro" id="IPR006461">
    <property type="entry name" value="PLAC_motif_containing"/>
</dbReference>
<dbReference type="PANTHER" id="PTHR15907">
    <property type="entry name" value="DUF614 FAMILY PROTEIN-RELATED"/>
    <property type="match status" value="1"/>
</dbReference>
<keyword evidence="2" id="KW-1185">Reference proteome</keyword>
<comment type="caution">
    <text evidence="1">The sequence shown here is derived from an EMBL/GenBank/DDBJ whole genome shotgun (WGS) entry which is preliminary data.</text>
</comment>
<gene>
    <name evidence="1" type="ORF">CPB83DRAFT_603170</name>
</gene>
<dbReference type="Pfam" id="PF04749">
    <property type="entry name" value="PLAC8"/>
    <property type="match status" value="1"/>
</dbReference>
<dbReference type="OrthoDB" id="1045822at2759"/>
<name>A0A9P6E8F6_9AGAR</name>
<proteinExistence type="predicted"/>
<protein>
    <submittedName>
        <fullName evidence="1">Uncharacterized protein</fullName>
    </submittedName>
</protein>
<reference evidence="1" key="1">
    <citation type="submission" date="2020-11" db="EMBL/GenBank/DDBJ databases">
        <authorList>
            <consortium name="DOE Joint Genome Institute"/>
            <person name="Ahrendt S."/>
            <person name="Riley R."/>
            <person name="Andreopoulos W."/>
            <person name="Labutti K."/>
            <person name="Pangilinan J."/>
            <person name="Ruiz-Duenas F.J."/>
            <person name="Barrasa J.M."/>
            <person name="Sanchez-Garcia M."/>
            <person name="Camarero S."/>
            <person name="Miyauchi S."/>
            <person name="Serrano A."/>
            <person name="Linde D."/>
            <person name="Babiker R."/>
            <person name="Drula E."/>
            <person name="Ayuso-Fernandez I."/>
            <person name="Pacheco R."/>
            <person name="Padilla G."/>
            <person name="Ferreira P."/>
            <person name="Barriuso J."/>
            <person name="Kellner H."/>
            <person name="Castanera R."/>
            <person name="Alfaro M."/>
            <person name="Ramirez L."/>
            <person name="Pisabarro A.G."/>
            <person name="Kuo A."/>
            <person name="Tritt A."/>
            <person name="Lipzen A."/>
            <person name="He G."/>
            <person name="Yan M."/>
            <person name="Ng V."/>
            <person name="Cullen D."/>
            <person name="Martin F."/>
            <person name="Rosso M.-N."/>
            <person name="Henrissat B."/>
            <person name="Hibbett D."/>
            <person name="Martinez A.T."/>
            <person name="Grigoriev I.V."/>
        </authorList>
    </citation>
    <scope>NUCLEOTIDE SEQUENCE</scope>
    <source>
        <strain evidence="1">CBS 506.95</strain>
    </source>
</reference>
<evidence type="ECO:0000313" key="1">
    <source>
        <dbReference type="EMBL" id="KAF9524606.1"/>
    </source>
</evidence>
<dbReference type="NCBIfam" id="TIGR01571">
    <property type="entry name" value="A_thal_Cys_rich"/>
    <property type="match status" value="1"/>
</dbReference>
<dbReference type="EMBL" id="MU157896">
    <property type="protein sequence ID" value="KAF9524606.1"/>
    <property type="molecule type" value="Genomic_DNA"/>
</dbReference>
<dbReference type="Proteomes" id="UP000807306">
    <property type="component" value="Unassembled WGS sequence"/>
</dbReference>
<sequence>MEKQQKPMQVEQPTPIEPMSVRNLNARDVPVDGKGKRGWSTPLLCSCKESPGLFLTSVGCPCLVNNRNLRRIRHLEANNRPHPRREKLFNKCSIFVICLEIMCEVTPTRQLHARHRIRHRYHIRGGFWTDICTSLWCQPCSLVQSHREIQFEEEYLVEQFQSEDVDMETEV</sequence>
<organism evidence="1 2">
    <name type="scientific">Crepidotus variabilis</name>
    <dbReference type="NCBI Taxonomy" id="179855"/>
    <lineage>
        <taxon>Eukaryota</taxon>
        <taxon>Fungi</taxon>
        <taxon>Dikarya</taxon>
        <taxon>Basidiomycota</taxon>
        <taxon>Agaricomycotina</taxon>
        <taxon>Agaricomycetes</taxon>
        <taxon>Agaricomycetidae</taxon>
        <taxon>Agaricales</taxon>
        <taxon>Agaricineae</taxon>
        <taxon>Crepidotaceae</taxon>
        <taxon>Crepidotus</taxon>
    </lineage>
</organism>
<evidence type="ECO:0000313" key="2">
    <source>
        <dbReference type="Proteomes" id="UP000807306"/>
    </source>
</evidence>
<dbReference type="AlphaFoldDB" id="A0A9P6E8F6"/>